<accession>A0A6G8S6I7</accession>
<protein>
    <submittedName>
        <fullName evidence="2">Uncharacterized protein</fullName>
    </submittedName>
</protein>
<evidence type="ECO:0000313" key="3">
    <source>
        <dbReference type="Proteomes" id="UP000501939"/>
    </source>
</evidence>
<reference evidence="2 3" key="1">
    <citation type="submission" date="2020-03" db="EMBL/GenBank/DDBJ databases">
        <authorList>
            <person name="Zhu W."/>
        </authorList>
    </citation>
    <scope>NUCLEOTIDE SEQUENCE [LARGE SCALE GENOMIC DNA]</scope>
    <source>
        <strain evidence="2 3">185</strain>
    </source>
</reference>
<evidence type="ECO:0000256" key="1">
    <source>
        <dbReference type="SAM" id="MobiDB-lite"/>
    </source>
</evidence>
<feature type="compositionally biased region" description="Polar residues" evidence="1">
    <location>
        <begin position="40"/>
        <end position="68"/>
    </location>
</feature>
<dbReference type="AlphaFoldDB" id="A0A6G8S6I7"/>
<dbReference type="EMBL" id="CP049916">
    <property type="protein sequence ID" value="QIO09658.1"/>
    <property type="molecule type" value="Genomic_DNA"/>
</dbReference>
<dbReference type="Proteomes" id="UP000501939">
    <property type="component" value="Chromosome"/>
</dbReference>
<dbReference type="KEGG" id="alj:G8D99_12010"/>
<feature type="region of interest" description="Disordered" evidence="1">
    <location>
        <begin position="40"/>
        <end position="88"/>
    </location>
</feature>
<dbReference type="RefSeq" id="WP_166326257.1">
    <property type="nucleotide sequence ID" value="NZ_CP049916.1"/>
</dbReference>
<sequence>MSTSLRKQSWLIVLMILIIGHSGVSTVFAQRVHHAMQSTQTDQALQSKSAHYMQSHSHTVQKVQAQQGHSDRQHSLQDHLKPDSEINSPCDHISFKTSAQSYSMPVDGKKMSHCEHFDASFSDSAQTDIHHPNLDKSHLNSQMACQECAQQHCQTIISSLNSSKVSTVPLSESLQSDTQNYHYQAQHLLGHWQEILRPPKA</sequence>
<organism evidence="2 3">
    <name type="scientific">Acinetobacter lanii</name>
    <dbReference type="NCBI Taxonomy" id="2715163"/>
    <lineage>
        <taxon>Bacteria</taxon>
        <taxon>Pseudomonadati</taxon>
        <taxon>Pseudomonadota</taxon>
        <taxon>Gammaproteobacteria</taxon>
        <taxon>Moraxellales</taxon>
        <taxon>Moraxellaceae</taxon>
        <taxon>Acinetobacter</taxon>
    </lineage>
</organism>
<feature type="compositionally biased region" description="Basic and acidic residues" evidence="1">
    <location>
        <begin position="69"/>
        <end position="84"/>
    </location>
</feature>
<gene>
    <name evidence="2" type="ORF">G8D99_12010</name>
</gene>
<evidence type="ECO:0000313" key="2">
    <source>
        <dbReference type="EMBL" id="QIO09658.1"/>
    </source>
</evidence>
<keyword evidence="3" id="KW-1185">Reference proteome</keyword>
<proteinExistence type="predicted"/>
<name>A0A6G8S6I7_9GAMM</name>